<accession>A0ABU8L996</accession>
<name>A0ABU8L996_9MICO</name>
<keyword evidence="1" id="KW-0812">Transmembrane</keyword>
<protein>
    <submittedName>
        <fullName evidence="2">Uncharacterized protein</fullName>
    </submittedName>
</protein>
<feature type="transmembrane region" description="Helical" evidence="1">
    <location>
        <begin position="56"/>
        <end position="76"/>
    </location>
</feature>
<reference evidence="2 3" key="1">
    <citation type="submission" date="2024-02" db="EMBL/GenBank/DDBJ databases">
        <authorList>
            <person name="Saticioglu I.B."/>
        </authorList>
    </citation>
    <scope>NUCLEOTIDE SEQUENCE [LARGE SCALE GENOMIC DNA]</scope>
    <source>
        <strain evidence="2 3">Mu-80</strain>
    </source>
</reference>
<feature type="transmembrane region" description="Helical" evidence="1">
    <location>
        <begin position="88"/>
        <end position="107"/>
    </location>
</feature>
<dbReference type="Proteomes" id="UP001371224">
    <property type="component" value="Unassembled WGS sequence"/>
</dbReference>
<sequence>MTSRNVVCMAGVIAVALYAAWAAVQILVLNPLAAVPGASLAEVYAEMAAVGERMPVTGVLVFLGIGVVIAVVVAVLSIRSRLDATVTALLFASVLALGVPAYFLASFGPGMSVADAFMVSGADLTPWAAPLYIVSLLASGAIVGLAVRLARRRPAAAPA</sequence>
<keyword evidence="3" id="KW-1185">Reference proteome</keyword>
<dbReference type="EMBL" id="JBBDGM010000004">
    <property type="protein sequence ID" value="MEJ1087892.1"/>
    <property type="molecule type" value="Genomic_DNA"/>
</dbReference>
<feature type="transmembrane region" description="Helical" evidence="1">
    <location>
        <begin position="127"/>
        <end position="147"/>
    </location>
</feature>
<evidence type="ECO:0000313" key="3">
    <source>
        <dbReference type="Proteomes" id="UP001371224"/>
    </source>
</evidence>
<gene>
    <name evidence="2" type="ORF">WDU99_06135</name>
</gene>
<dbReference type="RefSeq" id="WP_337331561.1">
    <property type="nucleotide sequence ID" value="NZ_JBBDGM010000004.1"/>
</dbReference>
<proteinExistence type="predicted"/>
<evidence type="ECO:0000313" key="2">
    <source>
        <dbReference type="EMBL" id="MEJ1087892.1"/>
    </source>
</evidence>
<organism evidence="2 3">
    <name type="scientific">Microbacterium bandirmense</name>
    <dbReference type="NCBI Taxonomy" id="3122050"/>
    <lineage>
        <taxon>Bacteria</taxon>
        <taxon>Bacillati</taxon>
        <taxon>Actinomycetota</taxon>
        <taxon>Actinomycetes</taxon>
        <taxon>Micrococcales</taxon>
        <taxon>Microbacteriaceae</taxon>
        <taxon>Microbacterium</taxon>
    </lineage>
</organism>
<comment type="caution">
    <text evidence="2">The sequence shown here is derived from an EMBL/GenBank/DDBJ whole genome shotgun (WGS) entry which is preliminary data.</text>
</comment>
<keyword evidence="1" id="KW-0472">Membrane</keyword>
<keyword evidence="1" id="KW-1133">Transmembrane helix</keyword>
<evidence type="ECO:0000256" key="1">
    <source>
        <dbReference type="SAM" id="Phobius"/>
    </source>
</evidence>